<keyword evidence="1" id="KW-0175">Coiled coil</keyword>
<evidence type="ECO:0000256" key="1">
    <source>
        <dbReference type="SAM" id="Coils"/>
    </source>
</evidence>
<dbReference type="WBParaSite" id="PDA_v2.g30312.t1">
    <property type="protein sequence ID" value="PDA_v2.g30312.t1"/>
    <property type="gene ID" value="PDA_v2.g30312"/>
</dbReference>
<reference evidence="3" key="1">
    <citation type="submission" date="2022-11" db="UniProtKB">
        <authorList>
            <consortium name="WormBaseParasite"/>
        </authorList>
    </citation>
    <scope>IDENTIFICATION</scope>
</reference>
<proteinExistence type="predicted"/>
<evidence type="ECO:0000313" key="2">
    <source>
        <dbReference type="Proteomes" id="UP000887578"/>
    </source>
</evidence>
<dbReference type="Proteomes" id="UP000887578">
    <property type="component" value="Unplaced"/>
</dbReference>
<name>A0A914QES5_9BILA</name>
<accession>A0A914QES5</accession>
<organism evidence="2 3">
    <name type="scientific">Panagrolaimus davidi</name>
    <dbReference type="NCBI Taxonomy" id="227884"/>
    <lineage>
        <taxon>Eukaryota</taxon>
        <taxon>Metazoa</taxon>
        <taxon>Ecdysozoa</taxon>
        <taxon>Nematoda</taxon>
        <taxon>Chromadorea</taxon>
        <taxon>Rhabditida</taxon>
        <taxon>Tylenchina</taxon>
        <taxon>Panagrolaimomorpha</taxon>
        <taxon>Panagrolaimoidea</taxon>
        <taxon>Panagrolaimidae</taxon>
        <taxon>Panagrolaimus</taxon>
    </lineage>
</organism>
<protein>
    <submittedName>
        <fullName evidence="3">Uncharacterized protein</fullName>
    </submittedName>
</protein>
<keyword evidence="2" id="KW-1185">Reference proteome</keyword>
<feature type="coiled-coil region" evidence="1">
    <location>
        <begin position="58"/>
        <end position="124"/>
    </location>
</feature>
<sequence length="183" mass="21459">MLEHQKSLCNYLKEEIVDETADLESKNEYCHKLRNELESYLSTAGEFEKLPTFAQARIFELSNSVSKLKSEKLQLNNEYIKQFNGYESETNLFNSLCNQYNAIKAKAQQNQNEHENIKEQFLQRLIYFNNEIKEKSDKIASLKNTLSSSAKLFNKILDASNSFGNDEMKQEIQQFLESRLKKY</sequence>
<dbReference type="AlphaFoldDB" id="A0A914QES5"/>
<evidence type="ECO:0000313" key="3">
    <source>
        <dbReference type="WBParaSite" id="PDA_v2.g30312.t1"/>
    </source>
</evidence>